<organism evidence="1 2">
    <name type="scientific">Cavenderia fasciculata</name>
    <name type="common">Slime mold</name>
    <name type="synonym">Dictyostelium fasciculatum</name>
    <dbReference type="NCBI Taxonomy" id="261658"/>
    <lineage>
        <taxon>Eukaryota</taxon>
        <taxon>Amoebozoa</taxon>
        <taxon>Evosea</taxon>
        <taxon>Eumycetozoa</taxon>
        <taxon>Dictyostelia</taxon>
        <taxon>Acytosteliales</taxon>
        <taxon>Cavenderiaceae</taxon>
        <taxon>Cavenderia</taxon>
    </lineage>
</organism>
<sequence>MSREDIDTKRLFSLLDQLVGEIPFDLFHVKTIRSFRIDVNKLANTMIDVKHYFSKFDIENCINRNQSSRDLVLLDTIEFIEEVVKISKQFFHSTLKLVQMLRNYNINHLYIIAEYSIYLLQIEINTFRFLSNLFLIIKKKDKEKNKNQVLLEYDQNWNIDPQIDEFTCLVQQQQQQDRDNTSIEPVQIGILELFQVSNTLLNIEIKRIVDLYI</sequence>
<reference evidence="2" key="1">
    <citation type="journal article" date="2011" name="Genome Res.">
        <title>Phylogeny-wide analysis of social amoeba genomes highlights ancient origins for complex intercellular communication.</title>
        <authorList>
            <person name="Heidel A.J."/>
            <person name="Lawal H.M."/>
            <person name="Felder M."/>
            <person name="Schilde C."/>
            <person name="Helps N.R."/>
            <person name="Tunggal B."/>
            <person name="Rivero F."/>
            <person name="John U."/>
            <person name="Schleicher M."/>
            <person name="Eichinger L."/>
            <person name="Platzer M."/>
            <person name="Noegel A.A."/>
            <person name="Schaap P."/>
            <person name="Gloeckner G."/>
        </authorList>
    </citation>
    <scope>NUCLEOTIDE SEQUENCE [LARGE SCALE GENOMIC DNA]</scope>
    <source>
        <strain evidence="2">SH3</strain>
    </source>
</reference>
<dbReference type="AlphaFoldDB" id="F4PHH8"/>
<dbReference type="Proteomes" id="UP000007797">
    <property type="component" value="Unassembled WGS sequence"/>
</dbReference>
<accession>F4PHH8</accession>
<gene>
    <name evidence="1" type="ORF">DFA_03410</name>
</gene>
<dbReference type="EMBL" id="GL883006">
    <property type="protein sequence ID" value="EGG25162.1"/>
    <property type="molecule type" value="Genomic_DNA"/>
</dbReference>
<proteinExistence type="predicted"/>
<evidence type="ECO:0000313" key="1">
    <source>
        <dbReference type="EMBL" id="EGG25162.1"/>
    </source>
</evidence>
<dbReference type="GeneID" id="14876758"/>
<keyword evidence="2" id="KW-1185">Reference proteome</keyword>
<protein>
    <submittedName>
        <fullName evidence="1">Uncharacterized protein</fullName>
    </submittedName>
</protein>
<name>F4PHH8_CACFS</name>
<dbReference type="RefSeq" id="XP_004363013.1">
    <property type="nucleotide sequence ID" value="XM_004362956.1"/>
</dbReference>
<evidence type="ECO:0000313" key="2">
    <source>
        <dbReference type="Proteomes" id="UP000007797"/>
    </source>
</evidence>
<dbReference type="KEGG" id="dfa:DFA_03410"/>